<dbReference type="EMBL" id="JAVHUY010000007">
    <property type="protein sequence ID" value="MDQ7904637.1"/>
    <property type="molecule type" value="Genomic_DNA"/>
</dbReference>
<sequence>MIPERNFSRESILERLRRRREYGQPIVGVAAGVGIIAKFAEQGDADLIFVLSTSLSRNMGVPTTVTMGNAIDTTLGMYPEIDNIVERTPIVGGLEASDGTRRRVGRVVDQYRRLGFDGVANFPTLAAAPENLAVRDDVGAGIVLEYDLVREARARGMFAAAFVYNPRHAAPFVEAGADLVVARCGVTVGGLSGPIRGELSTEEELERIRATCDQARAVDPDVLCLAQGGSLRTPDDLERVYANTDVDGVMCESSIERIPVEQAIQAEVEAFKALRLRTTAPIV</sequence>
<dbReference type="InterPro" id="IPR013785">
    <property type="entry name" value="Aldolase_TIM"/>
</dbReference>
<dbReference type="Gene3D" id="3.20.20.70">
    <property type="entry name" value="Aldolase class I"/>
    <property type="match status" value="1"/>
</dbReference>
<dbReference type="InterPro" id="IPR009215">
    <property type="entry name" value="TIM-br_IGPS-like"/>
</dbReference>
<dbReference type="InterPro" id="IPR015813">
    <property type="entry name" value="Pyrv/PenolPyrv_kinase-like_dom"/>
</dbReference>
<gene>
    <name evidence="2" type="ORF">RB614_08890</name>
</gene>
<feature type="domain" description="TIM-barrel" evidence="1">
    <location>
        <begin position="12"/>
        <end position="273"/>
    </location>
</feature>
<accession>A0ABU0ZE63</accession>
<keyword evidence="3" id="KW-1185">Reference proteome</keyword>
<name>A0ABU0ZE63_9ACTN</name>
<evidence type="ECO:0000313" key="2">
    <source>
        <dbReference type="EMBL" id="MDQ7904637.1"/>
    </source>
</evidence>
<organism evidence="2 3">
    <name type="scientific">Phytohabitans maris</name>
    <dbReference type="NCBI Taxonomy" id="3071409"/>
    <lineage>
        <taxon>Bacteria</taxon>
        <taxon>Bacillati</taxon>
        <taxon>Actinomycetota</taxon>
        <taxon>Actinomycetes</taxon>
        <taxon>Micromonosporales</taxon>
        <taxon>Micromonosporaceae</taxon>
    </lineage>
</organism>
<dbReference type="PANTHER" id="PTHR31862:SF1">
    <property type="entry name" value="UPF0261 DOMAIN PROTEIN (AFU_ORTHOLOGUE AFUA_1G10120)"/>
    <property type="match status" value="1"/>
</dbReference>
<dbReference type="Pfam" id="PF09370">
    <property type="entry name" value="PEP_hydrolase"/>
    <property type="match status" value="1"/>
</dbReference>
<keyword evidence="2" id="KW-0378">Hydrolase</keyword>
<protein>
    <submittedName>
        <fullName evidence="2">Phosphoenolpyruvate hydrolase family protein</fullName>
    </submittedName>
</protein>
<proteinExistence type="predicted"/>
<dbReference type="RefSeq" id="WP_308711908.1">
    <property type="nucleotide sequence ID" value="NZ_JAVHUY010000007.1"/>
</dbReference>
<evidence type="ECO:0000259" key="1">
    <source>
        <dbReference type="Pfam" id="PF09370"/>
    </source>
</evidence>
<dbReference type="SUPFAM" id="SSF51621">
    <property type="entry name" value="Phosphoenolpyruvate/pyruvate domain"/>
    <property type="match status" value="1"/>
</dbReference>
<comment type="caution">
    <text evidence="2">The sequence shown here is derived from an EMBL/GenBank/DDBJ whole genome shotgun (WGS) entry which is preliminary data.</text>
</comment>
<evidence type="ECO:0000313" key="3">
    <source>
        <dbReference type="Proteomes" id="UP001230908"/>
    </source>
</evidence>
<reference evidence="2 3" key="1">
    <citation type="submission" date="2023-08" db="EMBL/GenBank/DDBJ databases">
        <title>Phytohabitans sansha sp. nov., isolated from marine sediment.</title>
        <authorList>
            <person name="Zhao Y."/>
            <person name="Yi K."/>
        </authorList>
    </citation>
    <scope>NUCLEOTIDE SEQUENCE [LARGE SCALE GENOMIC DNA]</scope>
    <source>
        <strain evidence="2 3">ZYX-F-186</strain>
    </source>
</reference>
<dbReference type="InterPro" id="IPR051353">
    <property type="entry name" value="Tobamovirus_resist_UPF0261"/>
</dbReference>
<dbReference type="PANTHER" id="PTHR31862">
    <property type="entry name" value="UPF0261 DOMAIN PROTEIN (AFU_ORTHOLOGUE AFUA_1G10120)"/>
    <property type="match status" value="1"/>
</dbReference>
<dbReference type="Proteomes" id="UP001230908">
    <property type="component" value="Unassembled WGS sequence"/>
</dbReference>
<dbReference type="GO" id="GO:0016787">
    <property type="term" value="F:hydrolase activity"/>
    <property type="evidence" value="ECO:0007669"/>
    <property type="project" value="UniProtKB-KW"/>
</dbReference>
<dbReference type="PIRSF" id="PIRSF034452">
    <property type="entry name" value="TIM-br_sig_trnsd"/>
    <property type="match status" value="1"/>
</dbReference>